<dbReference type="RefSeq" id="WP_108986051.1">
    <property type="nucleotide sequence ID" value="NZ_BFBR01000010.1"/>
</dbReference>
<dbReference type="EMBL" id="BFBR01000010">
    <property type="protein sequence ID" value="GBF59149.1"/>
    <property type="molecule type" value="Genomic_DNA"/>
</dbReference>
<dbReference type="InterPro" id="IPR036397">
    <property type="entry name" value="RNaseH_sf"/>
</dbReference>
<keyword evidence="3" id="KW-1185">Reference proteome</keyword>
<proteinExistence type="predicted"/>
<dbReference type="InterPro" id="IPR019288">
    <property type="entry name" value="3'-5'_exonuclease_PolB-like"/>
</dbReference>
<dbReference type="Pfam" id="PF10108">
    <property type="entry name" value="DNA_pol_B_exo2"/>
    <property type="match status" value="1"/>
</dbReference>
<dbReference type="GO" id="GO:0003676">
    <property type="term" value="F:nucleic acid binding"/>
    <property type="evidence" value="ECO:0007669"/>
    <property type="project" value="InterPro"/>
</dbReference>
<evidence type="ECO:0000313" key="3">
    <source>
        <dbReference type="Proteomes" id="UP000245086"/>
    </source>
</evidence>
<dbReference type="Gene3D" id="3.30.420.10">
    <property type="entry name" value="Ribonuclease H-like superfamily/Ribonuclease H"/>
    <property type="match status" value="1"/>
</dbReference>
<feature type="domain" description="Predicted 3'-5' exonuclease PolB-like" evidence="1">
    <location>
        <begin position="28"/>
        <end position="238"/>
    </location>
</feature>
<evidence type="ECO:0000259" key="1">
    <source>
        <dbReference type="Pfam" id="PF10108"/>
    </source>
</evidence>
<comment type="caution">
    <text evidence="2">The sequence shown here is derived from an EMBL/GenBank/DDBJ whole genome shotgun (WGS) entry which is preliminary data.</text>
</comment>
<evidence type="ECO:0000313" key="2">
    <source>
        <dbReference type="EMBL" id="GBF59149.1"/>
    </source>
</evidence>
<protein>
    <recommendedName>
        <fullName evidence="1">Predicted 3'-5' exonuclease PolB-like domain-containing protein</fullName>
    </recommendedName>
</protein>
<dbReference type="CDD" id="cd05782">
    <property type="entry name" value="DNA_polB_like1_exo"/>
    <property type="match status" value="1"/>
</dbReference>
<dbReference type="InterPro" id="IPR012337">
    <property type="entry name" value="RNaseH-like_sf"/>
</dbReference>
<gene>
    <name evidence="2" type="ORF">PbB2_02841</name>
</gene>
<dbReference type="AlphaFoldDB" id="A0A2P2EDJ8"/>
<organism evidence="2 3">
    <name type="scientific">Candidatus Phycosocius bacilliformis</name>
    <dbReference type="NCBI Taxonomy" id="1445552"/>
    <lineage>
        <taxon>Bacteria</taxon>
        <taxon>Pseudomonadati</taxon>
        <taxon>Pseudomonadota</taxon>
        <taxon>Alphaproteobacteria</taxon>
        <taxon>Caulobacterales</taxon>
        <taxon>Caulobacterales incertae sedis</taxon>
        <taxon>Candidatus Phycosocius</taxon>
    </lineage>
</organism>
<accession>A0A2P2EDJ8</accession>
<dbReference type="OrthoDB" id="13288at2"/>
<dbReference type="Proteomes" id="UP000245086">
    <property type="component" value="Unassembled WGS sequence"/>
</dbReference>
<sequence length="274" mass="30705">MRSPVLVVDIETIPDPDLIGPDFDPTIFPPLPFHKVVCIGALRAQKVQGHTSRWEPMQCDCIGDPEDTEAELIKKFWAYLDSSKPTLITYNGRGFDIPAMIVRSTALGIQTAGCWTHNRYENYLYRYGDRHMDLMDQLSNYGAARNIALDAMARACGYPGKIGGHGSEVSKQLADEGIQAVRDYCLGDVLNTYGIFLNYLRTMGESTAVTWHANRNALHRFVNQTDAKEPLKNYARSWNYEPVPVDEDPAEPGDAADQNSEIALHVEAKKSNFY</sequence>
<name>A0A2P2EDJ8_9PROT</name>
<dbReference type="SUPFAM" id="SSF53098">
    <property type="entry name" value="Ribonuclease H-like"/>
    <property type="match status" value="1"/>
</dbReference>
<reference evidence="2 3" key="1">
    <citation type="journal article" date="2018" name="Genome Announc.">
        <title>Draft Genome Sequence of "Candidatus Phycosocius bacilliformis," an Alphaproteobacterial Ectosymbiont of the Hydrocarbon-Producing Green Alga Botryococcus braunii.</title>
        <authorList>
            <person name="Tanabe Y."/>
            <person name="Yamaguchi H."/>
            <person name="Watanabe M.M."/>
        </authorList>
    </citation>
    <scope>NUCLEOTIDE SEQUENCE [LARGE SCALE GENOMIC DNA]</scope>
    <source>
        <strain evidence="2 3">BOTRYCO-2</strain>
    </source>
</reference>